<keyword evidence="2" id="KW-1133">Transmembrane helix</keyword>
<accession>A0ABT1ZR24</accession>
<dbReference type="EMBL" id="JANUGW010000007">
    <property type="protein sequence ID" value="MCS0582347.1"/>
    <property type="molecule type" value="Genomic_DNA"/>
</dbReference>
<dbReference type="InterPro" id="IPR025263">
    <property type="entry name" value="YhdP_central"/>
</dbReference>
<feature type="compositionally biased region" description="Basic and acidic residues" evidence="1">
    <location>
        <begin position="8"/>
        <end position="22"/>
    </location>
</feature>
<keyword evidence="2" id="KW-0812">Transmembrane</keyword>
<feature type="domain" description="YhdP central" evidence="3">
    <location>
        <begin position="54"/>
        <end position="1383"/>
    </location>
</feature>
<keyword evidence="5" id="KW-1185">Reference proteome</keyword>
<sequence>MHNPEPQAQREHDAHEQAHPQAHEHVPLAVRWARVRACYRYANLASHHVLGFTIKAVLLVYFAFMALFLVLRYVVLPNIDIYKPDIERAASRALGNQVTIARVYASWRGLHPNLYLGDLRLHDRAGRQLLALPSVSATLSWWSVVAAEPRFEALEINRPELDVRRGADGVIAVAGVRIDPNKKEEGGGADWLLRQHEIVIREGRLTWTDELRGAPTLALSDVTLVLQNRWTTHRFALKAAPPRGTGEPLDLRARFTHPAFGAKPSDARRWKGQVYADLRNTDLAAWKPYVDYPFALQQGRGSVRAWLDVDHARLAGFTADLALAGVSARLGPDVPPLALARVSGRLSASETIAPNVDDGKPTFGALGHAIGLENFAVVMEGGTVLPPATLTESWHPASRTQPERFEVRARQLDVGALAALAVQLPIAPLQRQLLTELAPHGRIDDAVIEWQGRFPNVAAYRVRGEVANLGMNPLAARAAQPEADGQPAQPARPALPGFQSLSGRIDASDHGGSVDIDSDKLVLALPAWFAEPEMPFDQLALHARWTRLAGDQMAIDVDNLNLTQGALKATLTGRHVLPLTPGKGPGTADFTGTVDNVEIGSVGRWLPLATPEGLREWLTGALQGGTLHDAHLRLRGDLAHFPFRAENAAQRARGEFRVSGRIEDGKLEYAPGRKAADGKAPLWPLLEEIDGAIVFDRARMDIHADTARTQGIALANVHAVIPELGVHEMMLDIDGTAAAPLPDFLHYVAASPVLDWIGRFTEDTRATGPAKLGLKLHLPLASLHDAKVQGALQLQNNDVVLFPELPPIEAALGRIEFSEHGVNLNGVGASFLGGPLQLSGGTQRDGSIQIRMAGSATADGMRRTGSLPALQRLGTKLSGGARFAGTVTVKDRQSQVVLDSNLAGLGVELPAPLNKPAADALPLHFVLSGQPTGADGVGRDDIRITLGNIAAAKYVRERQPHGPWIVKRGGIGVNVPAPEPDSGMMINVNMKALNVDRWLAVAGDIAGPAEAPAAAAAENGGGMAQYVMPDTIGARAGELVIGERALRDVVVGATHQNNTWQASIDSRQVIGYVTWNESPTGQGLGKVTARLASLVIPESSANEVKDLLESNKSATASIPGLDIVADRFELSGKQFGRLELVASNAQALAGREWRIERLALTNPDGQLKANGRWLTRDGKSNTALNFTLDISDAGRLLDRLGFPETLRHGKGSLSGDISWAGLPYSLDIPSLSGQIQMNVEDGQFLKQDPGAAKLLGVLSLQMLPRMLKLDFHDVFSEGLAFDGITANAMITRGVVRTDNLKMHGVAATVLMDGTADIANESTNLHVVVIPEFNLGTSSLVYGLAVNPVIGLGSFLAQLFLRAPVMKALTYHMQVTGPWKAPHIVKLDNSAAVTAAAAAAAAQDRNKKGAK</sequence>
<comment type="caution">
    <text evidence="4">The sequence shown here is derived from an EMBL/GenBank/DDBJ whole genome shotgun (WGS) entry which is preliminary data.</text>
</comment>
<dbReference type="NCBIfam" id="TIGR02099">
    <property type="entry name" value="YhdP family protein"/>
    <property type="match status" value="1"/>
</dbReference>
<feature type="region of interest" description="Disordered" evidence="1">
    <location>
        <begin position="480"/>
        <end position="499"/>
    </location>
</feature>
<dbReference type="PANTHER" id="PTHR38690">
    <property type="entry name" value="PROTEASE-RELATED"/>
    <property type="match status" value="1"/>
</dbReference>
<evidence type="ECO:0000313" key="5">
    <source>
        <dbReference type="Proteomes" id="UP001204151"/>
    </source>
</evidence>
<protein>
    <submittedName>
        <fullName evidence="4">YhdP family protein</fullName>
    </submittedName>
</protein>
<evidence type="ECO:0000256" key="2">
    <source>
        <dbReference type="SAM" id="Phobius"/>
    </source>
</evidence>
<reference evidence="4 5" key="1">
    <citation type="submission" date="2022-08" db="EMBL/GenBank/DDBJ databases">
        <title>Reclassification of Massilia species as members of the genera Telluria, Duganella, Pseudoduganella, Mokoshia gen. nov. and Zemynaea gen. nov. using orthogonal and non-orthogonal genome-based approaches.</title>
        <authorList>
            <person name="Bowman J.P."/>
        </authorList>
    </citation>
    <scope>NUCLEOTIDE SEQUENCE [LARGE SCALE GENOMIC DNA]</scope>
    <source>
        <strain evidence="4 5">JCM 31316</strain>
    </source>
</reference>
<evidence type="ECO:0000313" key="4">
    <source>
        <dbReference type="EMBL" id="MCS0582347.1"/>
    </source>
</evidence>
<dbReference type="Proteomes" id="UP001204151">
    <property type="component" value="Unassembled WGS sequence"/>
</dbReference>
<feature type="region of interest" description="Disordered" evidence="1">
    <location>
        <begin position="1"/>
        <end position="22"/>
    </location>
</feature>
<dbReference type="Pfam" id="PF13116">
    <property type="entry name" value="YhdP"/>
    <property type="match status" value="1"/>
</dbReference>
<organism evidence="4 5">
    <name type="scientific">Massilia pinisoli</name>
    <dbReference type="NCBI Taxonomy" id="1772194"/>
    <lineage>
        <taxon>Bacteria</taxon>
        <taxon>Pseudomonadati</taxon>
        <taxon>Pseudomonadota</taxon>
        <taxon>Betaproteobacteria</taxon>
        <taxon>Burkholderiales</taxon>
        <taxon>Oxalobacteraceae</taxon>
        <taxon>Telluria group</taxon>
        <taxon>Massilia</taxon>
    </lineage>
</organism>
<evidence type="ECO:0000259" key="3">
    <source>
        <dbReference type="Pfam" id="PF13116"/>
    </source>
</evidence>
<feature type="transmembrane region" description="Helical" evidence="2">
    <location>
        <begin position="56"/>
        <end position="75"/>
    </location>
</feature>
<proteinExistence type="predicted"/>
<evidence type="ECO:0000256" key="1">
    <source>
        <dbReference type="SAM" id="MobiDB-lite"/>
    </source>
</evidence>
<keyword evidence="2" id="KW-0472">Membrane</keyword>
<dbReference type="PANTHER" id="PTHR38690:SF1">
    <property type="entry name" value="PROTEASE"/>
    <property type="match status" value="1"/>
</dbReference>
<dbReference type="RefSeq" id="WP_258816923.1">
    <property type="nucleotide sequence ID" value="NZ_JANUGW010000007.1"/>
</dbReference>
<gene>
    <name evidence="4" type="ORF">NX784_12170</name>
</gene>
<name>A0ABT1ZR24_9BURK</name>
<dbReference type="InterPro" id="IPR011836">
    <property type="entry name" value="YhdP"/>
</dbReference>